<evidence type="ECO:0000256" key="1">
    <source>
        <dbReference type="ARBA" id="ARBA00004123"/>
    </source>
</evidence>
<protein>
    <submittedName>
        <fullName evidence="6">Putative symplekin-like</fullName>
    </submittedName>
</protein>
<dbReference type="SUPFAM" id="SSF48371">
    <property type="entry name" value="ARM repeat"/>
    <property type="match status" value="1"/>
</dbReference>
<dbReference type="EMBL" id="QCYY01001702">
    <property type="protein sequence ID" value="ROT76005.1"/>
    <property type="molecule type" value="Genomic_DNA"/>
</dbReference>
<evidence type="ECO:0000259" key="5">
    <source>
        <dbReference type="Pfam" id="PF11935"/>
    </source>
</evidence>
<dbReference type="OrthoDB" id="6365205at2759"/>
<feature type="domain" description="Symplekin/Pta1 N-terminal" evidence="5">
    <location>
        <begin position="25"/>
        <end position="206"/>
    </location>
</feature>
<feature type="compositionally biased region" description="Basic and acidic residues" evidence="4">
    <location>
        <begin position="272"/>
        <end position="323"/>
    </location>
</feature>
<proteinExistence type="predicted"/>
<feature type="compositionally biased region" description="Basic and acidic residues" evidence="4">
    <location>
        <begin position="529"/>
        <end position="548"/>
    </location>
</feature>
<gene>
    <name evidence="6" type="ORF">C7M84_005439</name>
</gene>
<comment type="subcellular location">
    <subcellularLocation>
        <location evidence="1">Nucleus</location>
    </subcellularLocation>
</comment>
<dbReference type="InterPro" id="IPR011989">
    <property type="entry name" value="ARM-like"/>
</dbReference>
<dbReference type="GO" id="GO:0006397">
    <property type="term" value="P:mRNA processing"/>
    <property type="evidence" value="ECO:0007669"/>
    <property type="project" value="UniProtKB-KW"/>
</dbReference>
<evidence type="ECO:0000256" key="3">
    <source>
        <dbReference type="ARBA" id="ARBA00023242"/>
    </source>
</evidence>
<evidence type="ECO:0000256" key="4">
    <source>
        <dbReference type="SAM" id="MobiDB-lite"/>
    </source>
</evidence>
<reference evidence="6 7" key="2">
    <citation type="submission" date="2019-01" db="EMBL/GenBank/DDBJ databases">
        <title>The decoding of complex shrimp genome reveals the adaptation for benthos swimmer, frequently molting mechanism and breeding impact on genome.</title>
        <authorList>
            <person name="Sun Y."/>
            <person name="Gao Y."/>
            <person name="Yu Y."/>
        </authorList>
    </citation>
    <scope>NUCLEOTIDE SEQUENCE [LARGE SCALE GENOMIC DNA]</scope>
    <source>
        <tissue evidence="6">Muscle</tissue>
    </source>
</reference>
<organism evidence="6 7">
    <name type="scientific">Penaeus vannamei</name>
    <name type="common">Whiteleg shrimp</name>
    <name type="synonym">Litopenaeus vannamei</name>
    <dbReference type="NCBI Taxonomy" id="6689"/>
    <lineage>
        <taxon>Eukaryota</taxon>
        <taxon>Metazoa</taxon>
        <taxon>Ecdysozoa</taxon>
        <taxon>Arthropoda</taxon>
        <taxon>Crustacea</taxon>
        <taxon>Multicrustacea</taxon>
        <taxon>Malacostraca</taxon>
        <taxon>Eumalacostraca</taxon>
        <taxon>Eucarida</taxon>
        <taxon>Decapoda</taxon>
        <taxon>Dendrobranchiata</taxon>
        <taxon>Penaeoidea</taxon>
        <taxon>Penaeidae</taxon>
        <taxon>Penaeus</taxon>
    </lineage>
</organism>
<evidence type="ECO:0000313" key="7">
    <source>
        <dbReference type="Proteomes" id="UP000283509"/>
    </source>
</evidence>
<dbReference type="Proteomes" id="UP000283509">
    <property type="component" value="Unassembled WGS sequence"/>
</dbReference>
<accession>A0A423THW7</accession>
<dbReference type="PANTHER" id="PTHR15245:SF20">
    <property type="entry name" value="SYMPLEKIN"/>
    <property type="match status" value="1"/>
</dbReference>
<keyword evidence="7" id="KW-1185">Reference proteome</keyword>
<feature type="region of interest" description="Disordered" evidence="4">
    <location>
        <begin position="463"/>
        <end position="557"/>
    </location>
</feature>
<evidence type="ECO:0000256" key="2">
    <source>
        <dbReference type="ARBA" id="ARBA00022664"/>
    </source>
</evidence>
<dbReference type="Gene3D" id="1.25.10.10">
    <property type="entry name" value="Leucine-rich Repeat Variant"/>
    <property type="match status" value="1"/>
</dbReference>
<dbReference type="InterPro" id="IPR021850">
    <property type="entry name" value="Symplekin/Pta1"/>
</dbReference>
<feature type="compositionally biased region" description="Pro residues" evidence="4">
    <location>
        <begin position="489"/>
        <end position="498"/>
    </location>
</feature>
<dbReference type="STRING" id="6689.A0A423THW7"/>
<dbReference type="GO" id="GO:0005847">
    <property type="term" value="C:mRNA cleavage and polyadenylation specificity factor complex"/>
    <property type="evidence" value="ECO:0007669"/>
    <property type="project" value="TreeGrafter"/>
</dbReference>
<keyword evidence="2" id="KW-0507">mRNA processing</keyword>
<name>A0A423THW7_PENVA</name>
<keyword evidence="3" id="KW-0539">Nucleus</keyword>
<feature type="region of interest" description="Disordered" evidence="4">
    <location>
        <begin position="221"/>
        <end position="363"/>
    </location>
</feature>
<reference evidence="6 7" key="1">
    <citation type="submission" date="2018-04" db="EMBL/GenBank/DDBJ databases">
        <authorList>
            <person name="Zhang X."/>
            <person name="Yuan J."/>
            <person name="Li F."/>
            <person name="Xiang J."/>
        </authorList>
    </citation>
    <scope>NUCLEOTIDE SEQUENCE [LARGE SCALE GENOMIC DNA]</scope>
    <source>
        <tissue evidence="6">Muscle</tissue>
    </source>
</reference>
<dbReference type="AlphaFoldDB" id="A0A423THW7"/>
<sequence length="679" mass="73195">MEYAAMLSAPDLVSGLRDLLADPEPRVVKRTVRVFANVYRHALQLLATGELDEATFKGAWPAVKSVAEQLMALLAAGENEGIIIHIIRFLEAALVAHLLSDVSRYPDVAAQSPEMVEKGVAALKGLITTPYVGGSAFIVAIRALITVACYKPDLWQPVTQLIEQQIASPPPTLFDHNVRTLHKMLQRNLFRLLRRTESMSLRGRLIEMMVTVGVPRRMLSHWAPPQESRKRPAQVAASEDDITGRNTPPSKRPREDDLADAAQDDQPTSPSDAKDSRDPRENRDPREHRAPKESRDPRESREPRPGRDPRTQKAARPPRDPRLVPEAQSTPPREAEQDGARTQPASGRSTPEAKKSEKSDVSSHFEFLKSLITSNGGKNSPAPFVERCSAKEKAVYDRLEHPQVVELVLSCLGNVPDSPPEDLVLRLQGLSNDVQGMRERLATLLAPLMPDTIMALEDASASRPASASSGTFSALSSSRVSPPGRLREPSPPSPPSTPPSNRSTPSDGSQDVDMRQLLGHGFGSSGGDVDMRSEARARSSRDPREGRKQQQLQQLPAVNVPRSSIIDPRITSGLGFGSGGLGRQDPRAMGGPAGMSGPVGMNGPMVMGGPMDPRGSQVGGGGIGAPSLFGAGPGNGLHQIGGLRAPWQNGNMQANPLAMMMHSINAAQAMFPQAPPMHL</sequence>
<dbReference type="InterPro" id="IPR032460">
    <property type="entry name" value="Symplekin/Pta1_N"/>
</dbReference>
<feature type="compositionally biased region" description="Basic and acidic residues" evidence="4">
    <location>
        <begin position="351"/>
        <end position="363"/>
    </location>
</feature>
<dbReference type="InterPro" id="IPR016024">
    <property type="entry name" value="ARM-type_fold"/>
</dbReference>
<dbReference type="PANTHER" id="PTHR15245">
    <property type="entry name" value="SYMPLEKIN-RELATED"/>
    <property type="match status" value="1"/>
</dbReference>
<feature type="compositionally biased region" description="Low complexity" evidence="4">
    <location>
        <begin position="463"/>
        <end position="484"/>
    </location>
</feature>
<comment type="caution">
    <text evidence="6">The sequence shown here is derived from an EMBL/GenBank/DDBJ whole genome shotgun (WGS) entry which is preliminary data.</text>
</comment>
<dbReference type="Pfam" id="PF11935">
    <property type="entry name" value="SYMPK_PTA1_N"/>
    <property type="match status" value="1"/>
</dbReference>
<evidence type="ECO:0000313" key="6">
    <source>
        <dbReference type="EMBL" id="ROT76005.1"/>
    </source>
</evidence>